<dbReference type="Proteomes" id="UP000799118">
    <property type="component" value="Unassembled WGS sequence"/>
</dbReference>
<protein>
    <recommendedName>
        <fullName evidence="1">glutathione transferase</fullName>
        <ecNumber evidence="1">2.5.1.18</ecNumber>
    </recommendedName>
</protein>
<dbReference type="AlphaFoldDB" id="A0A6A4I8P4"/>
<dbReference type="Pfam" id="PF13417">
    <property type="entry name" value="GST_N_3"/>
    <property type="match status" value="1"/>
</dbReference>
<evidence type="ECO:0000313" key="5">
    <source>
        <dbReference type="EMBL" id="KAE9406213.1"/>
    </source>
</evidence>
<dbReference type="InterPro" id="IPR004045">
    <property type="entry name" value="Glutathione_S-Trfase_N"/>
</dbReference>
<dbReference type="SUPFAM" id="SSF52833">
    <property type="entry name" value="Thioredoxin-like"/>
    <property type="match status" value="1"/>
</dbReference>
<organism evidence="5 6">
    <name type="scientific">Gymnopus androsaceus JB14</name>
    <dbReference type="NCBI Taxonomy" id="1447944"/>
    <lineage>
        <taxon>Eukaryota</taxon>
        <taxon>Fungi</taxon>
        <taxon>Dikarya</taxon>
        <taxon>Basidiomycota</taxon>
        <taxon>Agaricomycotina</taxon>
        <taxon>Agaricomycetes</taxon>
        <taxon>Agaricomycetidae</taxon>
        <taxon>Agaricales</taxon>
        <taxon>Marasmiineae</taxon>
        <taxon>Omphalotaceae</taxon>
        <taxon>Gymnopus</taxon>
    </lineage>
</organism>
<dbReference type="PANTHER" id="PTHR43900:SF3">
    <property type="entry name" value="GLUTATHIONE S-TRANSFERASE RHO"/>
    <property type="match status" value="1"/>
</dbReference>
<evidence type="ECO:0000256" key="2">
    <source>
        <dbReference type="ARBA" id="ARBA00022679"/>
    </source>
</evidence>
<evidence type="ECO:0000313" key="6">
    <source>
        <dbReference type="Proteomes" id="UP000799118"/>
    </source>
</evidence>
<keyword evidence="6" id="KW-1185">Reference proteome</keyword>
<dbReference type="GO" id="GO:0005737">
    <property type="term" value="C:cytoplasm"/>
    <property type="evidence" value="ECO:0007669"/>
    <property type="project" value="TreeGrafter"/>
</dbReference>
<dbReference type="GO" id="GO:0004364">
    <property type="term" value="F:glutathione transferase activity"/>
    <property type="evidence" value="ECO:0007669"/>
    <property type="project" value="UniProtKB-EC"/>
</dbReference>
<comment type="catalytic activity">
    <reaction evidence="3">
        <text>RX + glutathione = an S-substituted glutathione + a halide anion + H(+)</text>
        <dbReference type="Rhea" id="RHEA:16437"/>
        <dbReference type="ChEBI" id="CHEBI:15378"/>
        <dbReference type="ChEBI" id="CHEBI:16042"/>
        <dbReference type="ChEBI" id="CHEBI:17792"/>
        <dbReference type="ChEBI" id="CHEBI:57925"/>
        <dbReference type="ChEBI" id="CHEBI:90779"/>
        <dbReference type="EC" id="2.5.1.18"/>
    </reaction>
</comment>
<feature type="domain" description="GST C-terminal" evidence="4">
    <location>
        <begin position="99"/>
        <end position="221"/>
    </location>
</feature>
<gene>
    <name evidence="5" type="ORF">BT96DRAFT_811217</name>
</gene>
<dbReference type="GO" id="GO:0006749">
    <property type="term" value="P:glutathione metabolic process"/>
    <property type="evidence" value="ECO:0007669"/>
    <property type="project" value="TreeGrafter"/>
</dbReference>
<dbReference type="InterPro" id="IPR036282">
    <property type="entry name" value="Glutathione-S-Trfase_C_sf"/>
</dbReference>
<keyword evidence="2" id="KW-0808">Transferase</keyword>
<dbReference type="EC" id="2.5.1.18" evidence="1"/>
<dbReference type="EMBL" id="ML769403">
    <property type="protein sequence ID" value="KAE9406213.1"/>
    <property type="molecule type" value="Genomic_DNA"/>
</dbReference>
<dbReference type="Pfam" id="PF00043">
    <property type="entry name" value="GST_C"/>
    <property type="match status" value="1"/>
</dbReference>
<reference evidence="5" key="1">
    <citation type="journal article" date="2019" name="Environ. Microbiol.">
        <title>Fungal ecological strategies reflected in gene transcription - a case study of two litter decomposers.</title>
        <authorList>
            <person name="Barbi F."/>
            <person name="Kohler A."/>
            <person name="Barry K."/>
            <person name="Baskaran P."/>
            <person name="Daum C."/>
            <person name="Fauchery L."/>
            <person name="Ihrmark K."/>
            <person name="Kuo A."/>
            <person name="LaButti K."/>
            <person name="Lipzen A."/>
            <person name="Morin E."/>
            <person name="Grigoriev I.V."/>
            <person name="Henrissat B."/>
            <person name="Lindahl B."/>
            <person name="Martin F."/>
        </authorList>
    </citation>
    <scope>NUCLEOTIDE SEQUENCE</scope>
    <source>
        <strain evidence="5">JB14</strain>
    </source>
</reference>
<evidence type="ECO:0000256" key="1">
    <source>
        <dbReference type="ARBA" id="ARBA00012452"/>
    </source>
</evidence>
<dbReference type="InterPro" id="IPR004046">
    <property type="entry name" value="GST_C"/>
</dbReference>
<dbReference type="SUPFAM" id="SSF47616">
    <property type="entry name" value="GST C-terminal domain-like"/>
    <property type="match status" value="1"/>
</dbReference>
<dbReference type="Gene3D" id="1.20.1050.10">
    <property type="match status" value="1"/>
</dbReference>
<dbReference type="PROSITE" id="PS50405">
    <property type="entry name" value="GST_CTER"/>
    <property type="match status" value="1"/>
</dbReference>
<dbReference type="InterPro" id="IPR036249">
    <property type="entry name" value="Thioredoxin-like_sf"/>
</dbReference>
<evidence type="ECO:0000259" key="4">
    <source>
        <dbReference type="PROSITE" id="PS50405"/>
    </source>
</evidence>
<dbReference type="Gene3D" id="3.40.30.10">
    <property type="entry name" value="Glutaredoxin"/>
    <property type="match status" value="1"/>
</dbReference>
<evidence type="ECO:0000256" key="3">
    <source>
        <dbReference type="ARBA" id="ARBA00047960"/>
    </source>
</evidence>
<name>A0A6A4I8P4_9AGAR</name>
<dbReference type="InterPro" id="IPR010987">
    <property type="entry name" value="Glutathione-S-Trfase_C-like"/>
</dbReference>
<dbReference type="GO" id="GO:0043295">
    <property type="term" value="F:glutathione binding"/>
    <property type="evidence" value="ECO:0007669"/>
    <property type="project" value="TreeGrafter"/>
</dbReference>
<proteinExistence type="predicted"/>
<sequence>MDILDFRPFSPQYGSSFNSLEGYSSGHVLKLYGFSRCCSTARVAVVLHEKQIAYELNPTNVASDAQPYIDDNGIILHGCRNICEYIATRYAERGTKLIPDLNDTRVTGLSGNFDTFARKALYETVIQRQEGLLPSEMFTSSAVQEFSDYMSVYESILSHRKYLAGNEITLVDLYHLPYGEMLCNAGVDVLFAKGPNVSRWWTDISTRPSWLAIRNGVPLKG</sequence>
<dbReference type="OrthoDB" id="249703at2759"/>
<accession>A0A6A4I8P4</accession>
<dbReference type="PANTHER" id="PTHR43900">
    <property type="entry name" value="GLUTATHIONE S-TRANSFERASE RHO"/>
    <property type="match status" value="1"/>
</dbReference>